<dbReference type="PANTHER" id="PTHR44177">
    <property type="entry name" value="TETRATRICOPEPTIDE REPEAT PROTEIN 8"/>
    <property type="match status" value="1"/>
</dbReference>
<dbReference type="PROSITE" id="PS50005">
    <property type="entry name" value="TPR"/>
    <property type="match status" value="2"/>
</dbReference>
<dbReference type="GO" id="GO:1905515">
    <property type="term" value="P:non-motile cilium assembly"/>
    <property type="evidence" value="ECO:0007669"/>
    <property type="project" value="InterPro"/>
</dbReference>
<dbReference type="SMART" id="SM00028">
    <property type="entry name" value="TPR"/>
    <property type="match status" value="8"/>
</dbReference>
<evidence type="ECO:0000313" key="2">
    <source>
        <dbReference type="Ensembl" id="ENSCAFP00845017330.1"/>
    </source>
</evidence>
<dbReference type="Proteomes" id="UP000805418">
    <property type="component" value="Chromosome 8"/>
</dbReference>
<keyword evidence="1" id="KW-0802">TPR repeat</keyword>
<dbReference type="GeneTree" id="ENSGT00940000156816"/>
<dbReference type="Gene3D" id="1.25.40.10">
    <property type="entry name" value="Tetratricopeptide repeat domain"/>
    <property type="match status" value="2"/>
</dbReference>
<accession>A0A8I3NP75</accession>
<feature type="repeat" description="TPR" evidence="1">
    <location>
        <begin position="342"/>
        <end position="375"/>
    </location>
</feature>
<organism evidence="2 3">
    <name type="scientific">Canis lupus familiaris</name>
    <name type="common">Dog</name>
    <name type="synonym">Canis familiaris</name>
    <dbReference type="NCBI Taxonomy" id="9615"/>
    <lineage>
        <taxon>Eukaryota</taxon>
        <taxon>Metazoa</taxon>
        <taxon>Chordata</taxon>
        <taxon>Craniata</taxon>
        <taxon>Vertebrata</taxon>
        <taxon>Euteleostomi</taxon>
        <taxon>Mammalia</taxon>
        <taxon>Eutheria</taxon>
        <taxon>Laurasiatheria</taxon>
        <taxon>Carnivora</taxon>
        <taxon>Caniformia</taxon>
        <taxon>Canidae</taxon>
        <taxon>Canis</taxon>
    </lineage>
</organism>
<dbReference type="Pfam" id="PF13432">
    <property type="entry name" value="TPR_16"/>
    <property type="match status" value="1"/>
</dbReference>
<gene>
    <name evidence="2" type="primary">TTC8</name>
</gene>
<dbReference type="AlphaFoldDB" id="A0A8I3NP75"/>
<dbReference type="CDD" id="cd21341">
    <property type="entry name" value="TTC8_N"/>
    <property type="match status" value="1"/>
</dbReference>
<sequence>MGSEMEPLLLAWSYFRRRKFQLCADLCTQMLEKSPYDQAAWILKARALTEMVYVDETDVNQEGIAEMMLDENAIAQVARPGTSLKLPGTNQTGGPSPAIRPITQAGRPITGFLRPGTQSGRPGTMEQAIRTPRTAYTARPITSSSGRFVRLGTALDLAALSTEHSQYKDWWWKVQIGKCYYRLGMYREAEKQFKSALKQQEMVDTFLYLAKVYISLDQPVTALTLFKQGLDKFPGEVTLLCGIARIYEEMNNISSAAEYYKEVLKQDNTHVEAIACIGSNHFYSDQPEIALRFYRRLLQMGVYNCQLFNNLGLCCFYAQQYDMTLTSFERALALAENEEEAADVWYNLGHIAVGIGDMNLAHQCFRLALVNNNNHAEAYNNLAVLEMRKGHIEQARALLQTASSLAPHMYEPHFNFATVSDKIGDLQRSYVAAQKSEAAFPGHVDTQHLIKQLKQHFAML</sequence>
<dbReference type="InterPro" id="IPR019734">
    <property type="entry name" value="TPR_rpt"/>
</dbReference>
<dbReference type="InterPro" id="IPR028796">
    <property type="entry name" value="BBS8"/>
</dbReference>
<proteinExistence type="predicted"/>
<dbReference type="InterPro" id="IPR011990">
    <property type="entry name" value="TPR-like_helical_dom_sf"/>
</dbReference>
<reference evidence="2" key="2">
    <citation type="submission" date="2025-08" db="UniProtKB">
        <authorList>
            <consortium name="Ensembl"/>
        </authorList>
    </citation>
    <scope>IDENTIFICATION</scope>
    <source>
        <strain evidence="2">Boxer</strain>
    </source>
</reference>
<dbReference type="FunFam" id="1.25.40.10:FF:000169">
    <property type="entry name" value="tetratricopeptide repeat protein 8 isoform X1"/>
    <property type="match status" value="1"/>
</dbReference>
<name>A0A8I3NP75_CANLF</name>
<dbReference type="Ensembl" id="ENSCAFT00845022044.1">
    <property type="protein sequence ID" value="ENSCAFP00845017330.1"/>
    <property type="gene ID" value="ENSCAFG00845012241.1"/>
</dbReference>
<evidence type="ECO:0000256" key="1">
    <source>
        <dbReference type="PROSITE-ProRule" id="PRU00339"/>
    </source>
</evidence>
<dbReference type="FunFam" id="1.25.40.10:FF:000168">
    <property type="entry name" value="tetratricopeptide repeat protein 8 isoform X1"/>
    <property type="match status" value="1"/>
</dbReference>
<protein>
    <submittedName>
        <fullName evidence="2">Tetratricopeptide repeat domain 8</fullName>
    </submittedName>
</protein>
<dbReference type="SUPFAM" id="SSF48452">
    <property type="entry name" value="TPR-like"/>
    <property type="match status" value="2"/>
</dbReference>
<dbReference type="GO" id="GO:0034464">
    <property type="term" value="C:BBSome"/>
    <property type="evidence" value="ECO:0007669"/>
    <property type="project" value="InterPro"/>
</dbReference>
<reference evidence="2" key="3">
    <citation type="submission" date="2025-09" db="UniProtKB">
        <authorList>
            <consortium name="Ensembl"/>
        </authorList>
    </citation>
    <scope>IDENTIFICATION</scope>
    <source>
        <strain evidence="2">Boxer</strain>
    </source>
</reference>
<evidence type="ECO:0000313" key="3">
    <source>
        <dbReference type="Proteomes" id="UP000805418"/>
    </source>
</evidence>
<dbReference type="OrthoDB" id="421121at2759"/>
<dbReference type="Pfam" id="PF13181">
    <property type="entry name" value="TPR_8"/>
    <property type="match status" value="2"/>
</dbReference>
<dbReference type="PANTHER" id="PTHR44177:SF1">
    <property type="entry name" value="TETRATRICOPEPTIDE REPEAT PROTEIN 8"/>
    <property type="match status" value="1"/>
</dbReference>
<reference evidence="2" key="1">
    <citation type="submission" date="2020-03" db="EMBL/GenBank/DDBJ databases">
        <title>Long-read based genome assembly of a Labrador retriever dog.</title>
        <authorList>
            <person name="Eory L."/>
            <person name="Zhang W."/>
            <person name="Schoenebeck J."/>
        </authorList>
    </citation>
    <scope>NUCLEOTIDE SEQUENCE [LARGE SCALE GENOMIC DNA]</scope>
    <source>
        <strain evidence="2">Labrador retriever</strain>
    </source>
</reference>
<keyword evidence="3" id="KW-1185">Reference proteome</keyword>
<feature type="repeat" description="TPR" evidence="1">
    <location>
        <begin position="376"/>
        <end position="409"/>
    </location>
</feature>